<keyword evidence="6" id="KW-1185">Reference proteome</keyword>
<keyword evidence="1" id="KW-1277">Toxin-antitoxin system</keyword>
<dbReference type="GO" id="GO:0016787">
    <property type="term" value="F:hydrolase activity"/>
    <property type="evidence" value="ECO:0007669"/>
    <property type="project" value="UniProtKB-KW"/>
</dbReference>
<dbReference type="PANTHER" id="PTHR33397:SF5">
    <property type="entry name" value="RNASE YUTE-RELATED"/>
    <property type="match status" value="1"/>
</dbReference>
<dbReference type="Proteomes" id="UP000008633">
    <property type="component" value="Chromosome"/>
</dbReference>
<name>E6WYT8_NITSE</name>
<comment type="similarity">
    <text evidence="4">Belongs to the HepT RNase toxin family.</text>
</comment>
<dbReference type="GO" id="GO:0110001">
    <property type="term" value="C:toxin-antitoxin complex"/>
    <property type="evidence" value="ECO:0007669"/>
    <property type="project" value="InterPro"/>
</dbReference>
<proteinExistence type="inferred from homology"/>
<evidence type="ECO:0000256" key="1">
    <source>
        <dbReference type="ARBA" id="ARBA00022649"/>
    </source>
</evidence>
<reference evidence="5 6" key="1">
    <citation type="journal article" date="2011" name="Stand. Genomic Sci.">
        <title>Complete genome sequence of Nitratifractor salsuginis type strain (E9I37-1).</title>
        <authorList>
            <person name="Anderson I."/>
            <person name="Sikorski J."/>
            <person name="Zeytun A."/>
            <person name="Nolan M."/>
            <person name="Lapidus A."/>
            <person name="Lucas S."/>
            <person name="Hammon N."/>
            <person name="Deshpande S."/>
            <person name="Cheng J.F."/>
            <person name="Tapia R."/>
            <person name="Han C."/>
            <person name="Goodwin L."/>
            <person name="Pitluck S."/>
            <person name="Liolios K."/>
            <person name="Pagani I."/>
            <person name="Ivanova N."/>
            <person name="Huntemann M."/>
            <person name="Mavromatis K."/>
            <person name="Ovchinikova G."/>
            <person name="Pati A."/>
            <person name="Chen A."/>
            <person name="Palaniappan K."/>
            <person name="Land M."/>
            <person name="Hauser L."/>
            <person name="Brambilla E.M."/>
            <person name="Ngatchou-Djao O.D."/>
            <person name="Rohde M."/>
            <person name="Tindall B.J."/>
            <person name="Goker M."/>
            <person name="Detter J.C."/>
            <person name="Woyke T."/>
            <person name="Bristow J."/>
            <person name="Eisen J.A."/>
            <person name="Markowitz V."/>
            <person name="Hugenholtz P."/>
            <person name="Klenk H.P."/>
            <person name="Kyrpides N.C."/>
        </authorList>
    </citation>
    <scope>NUCLEOTIDE SEQUENCE [LARGE SCALE GENOMIC DNA]</scope>
    <source>
        <strain evidence="6">DSM 16511 / JCM 12458 / E9I37-1</strain>
    </source>
</reference>
<evidence type="ECO:0000256" key="3">
    <source>
        <dbReference type="ARBA" id="ARBA00022801"/>
    </source>
</evidence>
<dbReference type="InterPro" id="IPR037038">
    <property type="entry name" value="HepT-like_sf"/>
</dbReference>
<dbReference type="NCBIfam" id="NF047751">
    <property type="entry name" value="HepT_toxin"/>
    <property type="match status" value="1"/>
</dbReference>
<dbReference type="GO" id="GO:0004540">
    <property type="term" value="F:RNA nuclease activity"/>
    <property type="evidence" value="ECO:0007669"/>
    <property type="project" value="InterPro"/>
</dbReference>
<dbReference type="EMBL" id="CP002452">
    <property type="protein sequence ID" value="ADV46524.1"/>
    <property type="molecule type" value="Genomic_DNA"/>
</dbReference>
<dbReference type="STRING" id="749222.Nitsa_1271"/>
<dbReference type="PANTHER" id="PTHR33397">
    <property type="entry name" value="UPF0331 PROTEIN YUTE"/>
    <property type="match status" value="1"/>
</dbReference>
<organism evidence="5 6">
    <name type="scientific">Nitratifractor salsuginis (strain DSM 16511 / JCM 12458 / E9I37-1)</name>
    <dbReference type="NCBI Taxonomy" id="749222"/>
    <lineage>
        <taxon>Bacteria</taxon>
        <taxon>Pseudomonadati</taxon>
        <taxon>Campylobacterota</taxon>
        <taxon>Epsilonproteobacteria</taxon>
        <taxon>Campylobacterales</taxon>
        <taxon>Sulfurovaceae</taxon>
        <taxon>Nitratifractor</taxon>
    </lineage>
</organism>
<dbReference type="HOGENOM" id="CLU_142825_1_0_7"/>
<accession>E6WYT8</accession>
<evidence type="ECO:0000256" key="2">
    <source>
        <dbReference type="ARBA" id="ARBA00022722"/>
    </source>
</evidence>
<gene>
    <name evidence="5" type="ordered locus">Nitsa_1271</name>
</gene>
<dbReference type="eggNOG" id="COG2445">
    <property type="taxonomic scope" value="Bacteria"/>
</dbReference>
<dbReference type="InterPro" id="IPR008201">
    <property type="entry name" value="HepT-like"/>
</dbReference>
<sequence length="120" mass="14338">MRHRIEAKIKRIEYYLELLESYRDDCKERFRSDPMFEGALLHYLYLVSDGAVSLVEMLLKKLKIGRAQSYYEAIDTLGERGIIPREFAYDFAKISSFRNFLAHDYEKIELKRFFGLLKIL</sequence>
<dbReference type="InterPro" id="IPR052379">
    <property type="entry name" value="Type_VII_TA_RNase"/>
</dbReference>
<reference evidence="6" key="2">
    <citation type="submission" date="2011-01" db="EMBL/GenBank/DDBJ databases">
        <title>The complete genome of Nitratifractor salsuginis DSM 16511.</title>
        <authorList>
            <consortium name="US DOE Joint Genome Institute (JGI-PGF)"/>
            <person name="Lucas S."/>
            <person name="Copeland A."/>
            <person name="Lapidus A."/>
            <person name="Bruce D."/>
            <person name="Goodwin L."/>
            <person name="Pitluck S."/>
            <person name="Kyrpides N."/>
            <person name="Mavromatis K."/>
            <person name="Ivanova N."/>
            <person name="Mikhailova N."/>
            <person name="Zeytun A."/>
            <person name="Detter J.C."/>
            <person name="Tapia R."/>
            <person name="Han C."/>
            <person name="Land M."/>
            <person name="Hauser L."/>
            <person name="Markowitz V."/>
            <person name="Cheng J.-F."/>
            <person name="Hugenholtz P."/>
            <person name="Woyke T."/>
            <person name="Wu D."/>
            <person name="Tindall B."/>
            <person name="Schuetze A."/>
            <person name="Brambilla E."/>
            <person name="Klenk H.-P."/>
            <person name="Eisen J.A."/>
        </authorList>
    </citation>
    <scope>NUCLEOTIDE SEQUENCE [LARGE SCALE GENOMIC DNA]</scope>
    <source>
        <strain evidence="6">DSM 16511 / JCM 12458 / E9I37-1</strain>
    </source>
</reference>
<dbReference type="Pfam" id="PF01934">
    <property type="entry name" value="HepT-like"/>
    <property type="match status" value="1"/>
</dbReference>
<dbReference type="RefSeq" id="WP_013554215.1">
    <property type="nucleotide sequence ID" value="NC_014935.1"/>
</dbReference>
<dbReference type="Gene3D" id="1.20.120.580">
    <property type="entry name" value="bsu32300-like"/>
    <property type="match status" value="1"/>
</dbReference>
<dbReference type="KEGG" id="nsa:Nitsa_1271"/>
<keyword evidence="3" id="KW-0378">Hydrolase</keyword>
<evidence type="ECO:0008006" key="7">
    <source>
        <dbReference type="Google" id="ProtNLM"/>
    </source>
</evidence>
<evidence type="ECO:0000313" key="5">
    <source>
        <dbReference type="EMBL" id="ADV46524.1"/>
    </source>
</evidence>
<dbReference type="AlphaFoldDB" id="E6WYT8"/>
<evidence type="ECO:0000256" key="4">
    <source>
        <dbReference type="ARBA" id="ARBA00024207"/>
    </source>
</evidence>
<protein>
    <recommendedName>
        <fullName evidence="7">DUF86 domain-containing protein</fullName>
    </recommendedName>
</protein>
<keyword evidence="2" id="KW-0540">Nuclease</keyword>
<evidence type="ECO:0000313" key="6">
    <source>
        <dbReference type="Proteomes" id="UP000008633"/>
    </source>
</evidence>